<dbReference type="Gene3D" id="3.40.50.300">
    <property type="entry name" value="P-loop containing nucleotide triphosphate hydrolases"/>
    <property type="match status" value="1"/>
</dbReference>
<reference evidence="3 4" key="1">
    <citation type="submission" date="2024-02" db="EMBL/GenBank/DDBJ databases">
        <title>Lysinimicrobium sediminis NBRC 112286.</title>
        <authorList>
            <person name="Ichikawa N."/>
            <person name="Katano-Makiyama Y."/>
            <person name="Hidaka K."/>
        </authorList>
    </citation>
    <scope>NUCLEOTIDE SEQUENCE [LARGE SCALE GENOMIC DNA]</scope>
    <source>
        <strain evidence="3 4">NBRC 112286</strain>
    </source>
</reference>
<dbReference type="PANTHER" id="PTHR30486:SF6">
    <property type="entry name" value="TYPE IV PILUS RETRACTATION ATPASE PILT"/>
    <property type="match status" value="1"/>
</dbReference>
<dbReference type="Proteomes" id="UP001426770">
    <property type="component" value="Unassembled WGS sequence"/>
</dbReference>
<dbReference type="InterPro" id="IPR027417">
    <property type="entry name" value="P-loop_NTPase"/>
</dbReference>
<dbReference type="EMBL" id="BAABRR010000002">
    <property type="protein sequence ID" value="GAA5517989.1"/>
    <property type="molecule type" value="Genomic_DNA"/>
</dbReference>
<dbReference type="SUPFAM" id="SSF52540">
    <property type="entry name" value="P-loop containing nucleoside triphosphate hydrolases"/>
    <property type="match status" value="1"/>
</dbReference>
<name>A0ABP9WDS4_9MICO</name>
<evidence type="ECO:0000313" key="4">
    <source>
        <dbReference type="Proteomes" id="UP001426770"/>
    </source>
</evidence>
<protein>
    <recommendedName>
        <fullName evidence="2">Bacterial type II secretion system protein E domain-containing protein</fullName>
    </recommendedName>
</protein>
<accession>A0ABP9WDS4</accession>
<evidence type="ECO:0000259" key="2">
    <source>
        <dbReference type="Pfam" id="PF00437"/>
    </source>
</evidence>
<dbReference type="InterPro" id="IPR050921">
    <property type="entry name" value="T4SS_GSP_E_ATPase"/>
</dbReference>
<comment type="caution">
    <text evidence="3">The sequence shown here is derived from an EMBL/GenBank/DDBJ whole genome shotgun (WGS) entry which is preliminary data.</text>
</comment>
<dbReference type="RefSeq" id="WP_286213875.1">
    <property type="nucleotide sequence ID" value="NZ_AP027736.1"/>
</dbReference>
<dbReference type="CDD" id="cd01130">
    <property type="entry name" value="VirB11-like_ATPase"/>
    <property type="match status" value="1"/>
</dbReference>
<proteinExistence type="inferred from homology"/>
<evidence type="ECO:0000313" key="3">
    <source>
        <dbReference type="EMBL" id="GAA5517989.1"/>
    </source>
</evidence>
<dbReference type="Pfam" id="PF00437">
    <property type="entry name" value="T2SSE"/>
    <property type="match status" value="1"/>
</dbReference>
<evidence type="ECO:0000256" key="1">
    <source>
        <dbReference type="ARBA" id="ARBA00006611"/>
    </source>
</evidence>
<gene>
    <name evidence="3" type="ORF">Lsed01_00406</name>
</gene>
<organism evidence="3 4">
    <name type="scientific">Demequina sediminis</name>
    <dbReference type="NCBI Taxonomy" id="1930058"/>
    <lineage>
        <taxon>Bacteria</taxon>
        <taxon>Bacillati</taxon>
        <taxon>Actinomycetota</taxon>
        <taxon>Actinomycetes</taxon>
        <taxon>Micrococcales</taxon>
        <taxon>Demequinaceae</taxon>
        <taxon>Demequina</taxon>
    </lineage>
</organism>
<dbReference type="PANTHER" id="PTHR30486">
    <property type="entry name" value="TWITCHING MOTILITY PROTEIN PILT"/>
    <property type="match status" value="1"/>
</dbReference>
<feature type="domain" description="Bacterial type II secretion system protein E" evidence="2">
    <location>
        <begin position="70"/>
        <end position="342"/>
    </location>
</feature>
<keyword evidence="4" id="KW-1185">Reference proteome</keyword>
<dbReference type="Gene3D" id="3.30.450.380">
    <property type="match status" value="1"/>
</dbReference>
<sequence>MGADALARIEEDVRARIRDHGVDPARDVRAVEKLVAGAIDDFDERALLSGSAPVPDRDALARLITDAVAGLGPLQPLLDDPEVEEIWLNSPHEVYVSRRGSSELTSIILTEEGVRGIVERMLALAGRRLDLSSPFVDAALPGGERLHVAIPDVTRRHWAVNIRKYIARATDVDDLVALGTLTPAAARFLAGAVHAGLTVLVSGGTQAGKTTTLGALAGAIPARERVVTCEEVFELALPLRDVVALQCRQASLEGTGEITLRRLVKEALRMRPDRIVVGEVREAEALDLLIALNAGLPGMCTIHANSARDALGKLCTLPLLAGDNVSDRFVVPAVASAIDLVVHVAMAPDGSRRVREIAGVSGRVESGTIELSDIFSTREGELVRGAGFPPHADRFASRGLVLHELLAA</sequence>
<comment type="similarity">
    <text evidence="1">Belongs to the GSP E family.</text>
</comment>
<dbReference type="InterPro" id="IPR001482">
    <property type="entry name" value="T2SS/T4SS_dom"/>
</dbReference>